<dbReference type="OrthoDB" id="1607513at2759"/>
<organism evidence="7 8">
    <name type="scientific">Achlya hypogyna</name>
    <name type="common">Oomycete</name>
    <name type="synonym">Protoachlya hypogyna</name>
    <dbReference type="NCBI Taxonomy" id="1202772"/>
    <lineage>
        <taxon>Eukaryota</taxon>
        <taxon>Sar</taxon>
        <taxon>Stramenopiles</taxon>
        <taxon>Oomycota</taxon>
        <taxon>Saprolegniomycetes</taxon>
        <taxon>Saprolegniales</taxon>
        <taxon>Achlyaceae</taxon>
        <taxon>Achlya</taxon>
    </lineage>
</organism>
<name>A0A1V9YEG5_ACHHY</name>
<accession>A0A1V9YEG5</accession>
<dbReference type="AlphaFoldDB" id="A0A1V9YEG5"/>
<protein>
    <recommendedName>
        <fullName evidence="6">HAT C-terminal dimerisation domain-containing protein</fullName>
    </recommendedName>
</protein>
<dbReference type="PANTHER" id="PTHR46481">
    <property type="entry name" value="ZINC FINGER BED DOMAIN-CONTAINING PROTEIN 4"/>
    <property type="match status" value="1"/>
</dbReference>
<dbReference type="GO" id="GO:0046983">
    <property type="term" value="F:protein dimerization activity"/>
    <property type="evidence" value="ECO:0007669"/>
    <property type="project" value="InterPro"/>
</dbReference>
<comment type="subcellular location">
    <subcellularLocation>
        <location evidence="1">Nucleus</location>
    </subcellularLocation>
</comment>
<dbReference type="Proteomes" id="UP000243579">
    <property type="component" value="Unassembled WGS sequence"/>
</dbReference>
<keyword evidence="8" id="KW-1185">Reference proteome</keyword>
<evidence type="ECO:0000313" key="7">
    <source>
        <dbReference type="EMBL" id="OQR84076.1"/>
    </source>
</evidence>
<feature type="domain" description="HAT C-terminal dimerisation" evidence="6">
    <location>
        <begin position="540"/>
        <end position="618"/>
    </location>
</feature>
<gene>
    <name evidence="7" type="ORF">ACHHYP_13953</name>
</gene>
<evidence type="ECO:0000256" key="1">
    <source>
        <dbReference type="ARBA" id="ARBA00004123"/>
    </source>
</evidence>
<dbReference type="EMBL" id="JNBR01001943">
    <property type="protein sequence ID" value="OQR84076.1"/>
    <property type="molecule type" value="Genomic_DNA"/>
</dbReference>
<evidence type="ECO:0000259" key="6">
    <source>
        <dbReference type="Pfam" id="PF05699"/>
    </source>
</evidence>
<dbReference type="GO" id="GO:0008270">
    <property type="term" value="F:zinc ion binding"/>
    <property type="evidence" value="ECO:0007669"/>
    <property type="project" value="UniProtKB-KW"/>
</dbReference>
<evidence type="ECO:0000256" key="3">
    <source>
        <dbReference type="ARBA" id="ARBA00022771"/>
    </source>
</evidence>
<sequence length="663" mass="73454">MASSDGENQEAKQQSLTRILGATAVLAATQYKPKKARVAKVLWHDEYFETSEAAGGVQSRTCRICALQYAGSTSSGTRIKHLQTHGIVDSETPISTMTLPKGKGLLVQSKMAKPMSAQASKTMDSFVTEYIATGCLGHKHVTSEPFVSLLQRVAPSYKPMSARTVKRRMLEMYVVLKLLLLQNFSTFGSCVSLTYDGWTNDTMTGFYSVTLHWMDPTSFSIYNCLLDFFWVSPGDGVGKRIARTLHALLKDFHVWPRLLAVVTDSGSNAVASAKALTLLDGSPLRSACCLRCIAHCINLGVKASFSSFMTLLHNLRNVLGAVRKRKTKRATYTSLARHYLKSPLQPPCLDVVTRWGSTYVMLKASLQHRQVIDAICREPDWSRSIAGMSDEQWEQAALLCQFLKKPSAISDVMGTDEFCTISNAIAAQEALLGHCMVHRHSPFAVVSAAAATIAEYMKKYSDLLSSEPSHVARFLDLRHPKPTASSTEYSVLKAMITDILDRRYPALPTDELPPSVPRGGINILFDMVYASAAHDGGTSEVDRFLLEPTQDLSMDVVEWWKMYGGKYPRLRHVALDYLPIPASSVPSERANSAAKHSFVDRPNLHKCIFKAEMCVRSWAQMLPRVGVSLPVDYHTAFNDIGRAKLEEMAVDDSVVEYFLLNLT</sequence>
<dbReference type="SUPFAM" id="SSF53098">
    <property type="entry name" value="Ribonuclease H-like"/>
    <property type="match status" value="1"/>
</dbReference>
<evidence type="ECO:0000256" key="5">
    <source>
        <dbReference type="ARBA" id="ARBA00023242"/>
    </source>
</evidence>
<dbReference type="STRING" id="1202772.A0A1V9YEG5"/>
<evidence type="ECO:0000256" key="4">
    <source>
        <dbReference type="ARBA" id="ARBA00022833"/>
    </source>
</evidence>
<comment type="caution">
    <text evidence="7">The sequence shown here is derived from an EMBL/GenBank/DDBJ whole genome shotgun (WGS) entry which is preliminary data.</text>
</comment>
<keyword evidence="4" id="KW-0862">Zinc</keyword>
<keyword evidence="2" id="KW-0479">Metal-binding</keyword>
<dbReference type="PANTHER" id="PTHR46481:SF10">
    <property type="entry name" value="ZINC FINGER BED DOMAIN-CONTAINING PROTEIN 39"/>
    <property type="match status" value="1"/>
</dbReference>
<reference evidence="7 8" key="1">
    <citation type="journal article" date="2014" name="Genome Biol. Evol.">
        <title>The secreted proteins of Achlya hypogyna and Thraustotheca clavata identify the ancestral oomycete secretome and reveal gene acquisitions by horizontal gene transfer.</title>
        <authorList>
            <person name="Misner I."/>
            <person name="Blouin N."/>
            <person name="Leonard G."/>
            <person name="Richards T.A."/>
            <person name="Lane C.E."/>
        </authorList>
    </citation>
    <scope>NUCLEOTIDE SEQUENCE [LARGE SCALE GENOMIC DNA]</scope>
    <source>
        <strain evidence="7 8">ATCC 48635</strain>
    </source>
</reference>
<dbReference type="InterPro" id="IPR052035">
    <property type="entry name" value="ZnF_BED_domain_contain"/>
</dbReference>
<dbReference type="InterPro" id="IPR012337">
    <property type="entry name" value="RNaseH-like_sf"/>
</dbReference>
<keyword evidence="5" id="KW-0539">Nucleus</keyword>
<dbReference type="Pfam" id="PF05699">
    <property type="entry name" value="Dimer_Tnp_hAT"/>
    <property type="match status" value="1"/>
</dbReference>
<keyword evidence="3" id="KW-0863">Zinc-finger</keyword>
<evidence type="ECO:0000313" key="8">
    <source>
        <dbReference type="Proteomes" id="UP000243579"/>
    </source>
</evidence>
<proteinExistence type="predicted"/>
<dbReference type="GO" id="GO:0005634">
    <property type="term" value="C:nucleus"/>
    <property type="evidence" value="ECO:0007669"/>
    <property type="project" value="UniProtKB-SubCell"/>
</dbReference>
<dbReference type="InterPro" id="IPR008906">
    <property type="entry name" value="HATC_C_dom"/>
</dbReference>
<evidence type="ECO:0000256" key="2">
    <source>
        <dbReference type="ARBA" id="ARBA00022723"/>
    </source>
</evidence>